<sequence length="289" mass="32325">MFRALRDSPIEELYCNRCGIESIEIDTEHIPKHLTWLSLIGNIINANGCHELAKLLQGGDSTLKDLYLTDNTIDDEGVAILVAALQNNTSLTALSLRGNDAISKQGKVSLLRLVCNISSIESTLQSNHTLRDLWFKTDEEIQRHIDIAVRINNRNDYNQEAAGREKVIQTQLHSGTRAALCRLQGIDHVVYGDISPLHLPEVLSSIGRSHGQGELYNALKSSIAGVISTVNMKKCIQQLRDYHEAKIAEHRAEVHNLNAKLAAMEEKEEAEGYAVDDEIESRSNKRRRK</sequence>
<organism evidence="2 3">
    <name type="scientific">Skeletonema marinoi</name>
    <dbReference type="NCBI Taxonomy" id="267567"/>
    <lineage>
        <taxon>Eukaryota</taxon>
        <taxon>Sar</taxon>
        <taxon>Stramenopiles</taxon>
        <taxon>Ochrophyta</taxon>
        <taxon>Bacillariophyta</taxon>
        <taxon>Coscinodiscophyceae</taxon>
        <taxon>Thalassiosirophycidae</taxon>
        <taxon>Thalassiosirales</taxon>
        <taxon>Skeletonemataceae</taxon>
        <taxon>Skeletonema</taxon>
        <taxon>Skeletonema marinoi-dohrnii complex</taxon>
    </lineage>
</organism>
<accession>A0AAD9DHR7</accession>
<feature type="region of interest" description="Disordered" evidence="1">
    <location>
        <begin position="266"/>
        <end position="289"/>
    </location>
</feature>
<dbReference type="AlphaFoldDB" id="A0AAD9DHR7"/>
<dbReference type="SMART" id="SM00368">
    <property type="entry name" value="LRR_RI"/>
    <property type="match status" value="2"/>
</dbReference>
<protein>
    <submittedName>
        <fullName evidence="2">Uncharacterized protein</fullName>
    </submittedName>
</protein>
<evidence type="ECO:0000313" key="2">
    <source>
        <dbReference type="EMBL" id="KAK1746068.1"/>
    </source>
</evidence>
<keyword evidence="3" id="KW-1185">Reference proteome</keyword>
<dbReference type="InterPro" id="IPR032675">
    <property type="entry name" value="LRR_dom_sf"/>
</dbReference>
<evidence type="ECO:0000313" key="3">
    <source>
        <dbReference type="Proteomes" id="UP001224775"/>
    </source>
</evidence>
<dbReference type="Gene3D" id="3.80.10.10">
    <property type="entry name" value="Ribonuclease Inhibitor"/>
    <property type="match status" value="1"/>
</dbReference>
<dbReference type="SUPFAM" id="SSF52047">
    <property type="entry name" value="RNI-like"/>
    <property type="match status" value="1"/>
</dbReference>
<proteinExistence type="predicted"/>
<comment type="caution">
    <text evidence="2">The sequence shown here is derived from an EMBL/GenBank/DDBJ whole genome shotgun (WGS) entry which is preliminary data.</text>
</comment>
<gene>
    <name evidence="2" type="ORF">QTG54_002675</name>
</gene>
<dbReference type="EMBL" id="JATAAI010000004">
    <property type="protein sequence ID" value="KAK1746068.1"/>
    <property type="molecule type" value="Genomic_DNA"/>
</dbReference>
<dbReference type="PANTHER" id="PTHR24112">
    <property type="entry name" value="LEUCINE-RICH REPEAT, ISOFORM F-RELATED"/>
    <property type="match status" value="1"/>
</dbReference>
<evidence type="ECO:0000256" key="1">
    <source>
        <dbReference type="SAM" id="MobiDB-lite"/>
    </source>
</evidence>
<dbReference type="Proteomes" id="UP001224775">
    <property type="component" value="Unassembled WGS sequence"/>
</dbReference>
<reference evidence="2" key="1">
    <citation type="submission" date="2023-06" db="EMBL/GenBank/DDBJ databases">
        <title>Survivors Of The Sea: Transcriptome response of Skeletonema marinoi to long-term dormancy.</title>
        <authorList>
            <person name="Pinder M.I.M."/>
            <person name="Kourtchenko O."/>
            <person name="Robertson E.K."/>
            <person name="Larsson T."/>
            <person name="Maumus F."/>
            <person name="Osuna-Cruz C.M."/>
            <person name="Vancaester E."/>
            <person name="Stenow R."/>
            <person name="Vandepoele K."/>
            <person name="Ploug H."/>
            <person name="Bruchert V."/>
            <person name="Godhe A."/>
            <person name="Topel M."/>
        </authorList>
    </citation>
    <scope>NUCLEOTIDE SEQUENCE</scope>
    <source>
        <strain evidence="2">R05AC</strain>
    </source>
</reference>
<name>A0AAD9DHR7_9STRA</name>
<dbReference type="InterPro" id="IPR051279">
    <property type="entry name" value="PP1-Reg/Actin-Interact_Protein"/>
</dbReference>
<feature type="compositionally biased region" description="Acidic residues" evidence="1">
    <location>
        <begin position="266"/>
        <end position="279"/>
    </location>
</feature>